<accession>L1NFB2</accession>
<evidence type="ECO:0000313" key="1">
    <source>
        <dbReference type="EMBL" id="EKY01965.1"/>
    </source>
</evidence>
<evidence type="ECO:0000313" key="2">
    <source>
        <dbReference type="Proteomes" id="UP000010408"/>
    </source>
</evidence>
<dbReference type="Proteomes" id="UP000010408">
    <property type="component" value="Unassembled WGS sequence"/>
</dbReference>
<comment type="caution">
    <text evidence="1">The sequence shown here is derived from an EMBL/GenBank/DDBJ whole genome shotgun (WGS) entry which is preliminary data.</text>
</comment>
<proteinExistence type="predicted"/>
<name>L1NFB2_9PORP</name>
<gene>
    <name evidence="1" type="ORF">HMPREF9134_00727</name>
</gene>
<dbReference type="HOGENOM" id="CLU_3121068_0_0_10"/>
<organism evidence="1 2">
    <name type="scientific">Porphyromonas catoniae F0037</name>
    <dbReference type="NCBI Taxonomy" id="1127696"/>
    <lineage>
        <taxon>Bacteria</taxon>
        <taxon>Pseudomonadati</taxon>
        <taxon>Bacteroidota</taxon>
        <taxon>Bacteroidia</taxon>
        <taxon>Bacteroidales</taxon>
        <taxon>Porphyromonadaceae</taxon>
        <taxon>Porphyromonas</taxon>
    </lineage>
</organism>
<reference evidence="1 2" key="1">
    <citation type="submission" date="2012-05" db="EMBL/GenBank/DDBJ databases">
        <authorList>
            <person name="Weinstock G."/>
            <person name="Sodergren E."/>
            <person name="Lobos E.A."/>
            <person name="Fulton L."/>
            <person name="Fulton R."/>
            <person name="Courtney L."/>
            <person name="Fronick C."/>
            <person name="O'Laughlin M."/>
            <person name="Godfrey J."/>
            <person name="Wilson R.M."/>
            <person name="Miner T."/>
            <person name="Farmer C."/>
            <person name="Delehaunty K."/>
            <person name="Cordes M."/>
            <person name="Minx P."/>
            <person name="Tomlinson C."/>
            <person name="Chen J."/>
            <person name="Wollam A."/>
            <person name="Pepin K.H."/>
            <person name="Bhonagiri V."/>
            <person name="Zhang X."/>
            <person name="Suruliraj S."/>
            <person name="Warren W."/>
            <person name="Mitreva M."/>
            <person name="Mardis E.R."/>
            <person name="Wilson R.K."/>
        </authorList>
    </citation>
    <scope>NUCLEOTIDE SEQUENCE [LARGE SCALE GENOMIC DNA]</scope>
    <source>
        <strain evidence="1 2">F0037</strain>
    </source>
</reference>
<dbReference type="AlphaFoldDB" id="L1NFB2"/>
<protein>
    <submittedName>
        <fullName evidence="1">Uncharacterized protein</fullName>
    </submittedName>
</protein>
<sequence>MPSFRASLKTQRLLPHLRLYDEKAQSPLTSSFSTNFISYDRFDPPHTSTL</sequence>
<dbReference type="EMBL" id="AMEQ01000022">
    <property type="protein sequence ID" value="EKY01965.1"/>
    <property type="molecule type" value="Genomic_DNA"/>
</dbReference>
<dbReference type="STRING" id="1127696.HMPREF9134_00727"/>